<proteinExistence type="predicted"/>
<sequence>MRGWRGTALDGKSKDSRDDLPQIVIGMAVTREGIPVRMWCWPGNASDQTLIRQVEDQMHEATLSKIVWVTDRGFSSEANRRYPRQGDHACVIGEKLRSGSPEVKAALSRQGRYTEIG</sequence>
<evidence type="ECO:0000313" key="2">
    <source>
        <dbReference type="Proteomes" id="UP000579647"/>
    </source>
</evidence>
<dbReference type="EMBL" id="JACHDO010000001">
    <property type="protein sequence ID" value="MBB5491277.1"/>
    <property type="molecule type" value="Genomic_DNA"/>
</dbReference>
<dbReference type="Proteomes" id="UP000579647">
    <property type="component" value="Unassembled WGS sequence"/>
</dbReference>
<gene>
    <name evidence="1" type="ORF">HNR07_002414</name>
</gene>
<dbReference type="RefSeq" id="WP_221320136.1">
    <property type="nucleotide sequence ID" value="NZ_JACHDO010000001.1"/>
</dbReference>
<dbReference type="AlphaFoldDB" id="A0A840WHW7"/>
<name>A0A840WHW7_9ACTN</name>
<evidence type="ECO:0000313" key="1">
    <source>
        <dbReference type="EMBL" id="MBB5491277.1"/>
    </source>
</evidence>
<reference evidence="1 2" key="1">
    <citation type="submission" date="2020-08" db="EMBL/GenBank/DDBJ databases">
        <title>Sequencing the genomes of 1000 actinobacteria strains.</title>
        <authorList>
            <person name="Klenk H.-P."/>
        </authorList>
    </citation>
    <scope>NUCLEOTIDE SEQUENCE [LARGE SCALE GENOMIC DNA]</scope>
    <source>
        <strain evidence="1 2">DSM 44598</strain>
    </source>
</reference>
<comment type="caution">
    <text evidence="1">The sequence shown here is derived from an EMBL/GenBank/DDBJ whole genome shotgun (WGS) entry which is preliminary data.</text>
</comment>
<protein>
    <recommendedName>
        <fullName evidence="3">Transposase</fullName>
    </recommendedName>
</protein>
<evidence type="ECO:0008006" key="3">
    <source>
        <dbReference type="Google" id="ProtNLM"/>
    </source>
</evidence>
<dbReference type="PANTHER" id="PTHR34614:SF2">
    <property type="entry name" value="TRANSPOSASE IS4-LIKE DOMAIN-CONTAINING PROTEIN"/>
    <property type="match status" value="1"/>
</dbReference>
<organism evidence="1 2">
    <name type="scientific">Nocardiopsis metallicus</name>
    <dbReference type="NCBI Taxonomy" id="179819"/>
    <lineage>
        <taxon>Bacteria</taxon>
        <taxon>Bacillati</taxon>
        <taxon>Actinomycetota</taxon>
        <taxon>Actinomycetes</taxon>
        <taxon>Streptosporangiales</taxon>
        <taxon>Nocardiopsidaceae</taxon>
        <taxon>Nocardiopsis</taxon>
    </lineage>
</organism>
<keyword evidence="2" id="KW-1185">Reference proteome</keyword>
<accession>A0A840WHW7</accession>
<dbReference type="PANTHER" id="PTHR34614">
    <property type="match status" value="1"/>
</dbReference>